<dbReference type="PANTHER" id="PTHR44215">
    <property type="entry name" value="WD REPEAT-CONTAINING PROTEIN 75"/>
    <property type="match status" value="1"/>
</dbReference>
<keyword evidence="5" id="KW-0677">Repeat</keyword>
<keyword evidence="3" id="KW-0698">rRNA processing</keyword>
<accession>A0A4V1IVL6</accession>
<dbReference type="GO" id="GO:0003723">
    <property type="term" value="F:RNA binding"/>
    <property type="evidence" value="ECO:0007669"/>
    <property type="project" value="InterPro"/>
</dbReference>
<evidence type="ECO:0000256" key="5">
    <source>
        <dbReference type="ARBA" id="ARBA00022737"/>
    </source>
</evidence>
<evidence type="ECO:0000313" key="10">
    <source>
        <dbReference type="EMBL" id="RKP04489.1"/>
    </source>
</evidence>
<reference evidence="11" key="1">
    <citation type="journal article" date="2018" name="Nat. Microbiol.">
        <title>Leveraging single-cell genomics to expand the fungal tree of life.</title>
        <authorList>
            <person name="Ahrendt S.R."/>
            <person name="Quandt C.A."/>
            <person name="Ciobanu D."/>
            <person name="Clum A."/>
            <person name="Salamov A."/>
            <person name="Andreopoulos B."/>
            <person name="Cheng J.F."/>
            <person name="Woyke T."/>
            <person name="Pelin A."/>
            <person name="Henrissat B."/>
            <person name="Reynolds N.K."/>
            <person name="Benny G.L."/>
            <person name="Smith M.E."/>
            <person name="James T.Y."/>
            <person name="Grigoriev I.V."/>
        </authorList>
    </citation>
    <scope>NUCLEOTIDE SEQUENCE [LARGE SCALE GENOMIC DNA]</scope>
    <source>
        <strain evidence="11">RSA 1356</strain>
    </source>
</reference>
<dbReference type="InterPro" id="IPR036322">
    <property type="entry name" value="WD40_repeat_dom_sf"/>
</dbReference>
<keyword evidence="7" id="KW-0539">Nucleus</keyword>
<sequence length="412" mass="44580">MPTTTRSVKPPRKKEAKKQKAAAAKAIRGGETGQAQKTANTLGKLTGGRASQQPVEFTHDSRYFLSGVGNEVKLYSIATGDVARTLPAHGQEGHNMAVTAIAAHPTEHNQVFTGSVDGHIIVWDYSTATQINNIVVGEPIAQIAVCAARRDIVLVLTASRRSGKSTLYKLQLSGDTPEPLQQIAQITGCQRMAWAPDGEFVALLAEREMYVGRLANDSELQLQRFTLKTRASCIAFHATEACIAVGDIAGRITLWYCLGATTNEETTRTMMHWHAHGVNALTFTTDGIYMLSGGPEGVLVLWHMRSGGKQFLPHLGAEILAVSVSPDQAYYALTHADNTIRVVNALDLTLRQVVQGLKLQVPTGGYKGALPAGLTTEPRSRNLVLNGAPGSLQFYNPFSSRHILDLELDGYR</sequence>
<organism evidence="10 11">
    <name type="scientific">Thamnocephalis sphaerospora</name>
    <dbReference type="NCBI Taxonomy" id="78915"/>
    <lineage>
        <taxon>Eukaryota</taxon>
        <taxon>Fungi</taxon>
        <taxon>Fungi incertae sedis</taxon>
        <taxon>Zoopagomycota</taxon>
        <taxon>Zoopagomycotina</taxon>
        <taxon>Zoopagomycetes</taxon>
        <taxon>Zoopagales</taxon>
        <taxon>Sigmoideomycetaceae</taxon>
        <taxon>Thamnocephalis</taxon>
    </lineage>
</organism>
<dbReference type="SUPFAM" id="SSF50978">
    <property type="entry name" value="WD40 repeat-like"/>
    <property type="match status" value="1"/>
</dbReference>
<evidence type="ECO:0000256" key="2">
    <source>
        <dbReference type="ARBA" id="ARBA00022517"/>
    </source>
</evidence>
<dbReference type="GO" id="GO:0032040">
    <property type="term" value="C:small-subunit processome"/>
    <property type="evidence" value="ECO:0007669"/>
    <property type="project" value="InterPro"/>
</dbReference>
<dbReference type="InterPro" id="IPR015943">
    <property type="entry name" value="WD40/YVTN_repeat-like_dom_sf"/>
</dbReference>
<dbReference type="PROSITE" id="PS50294">
    <property type="entry name" value="WD_REPEATS_REGION"/>
    <property type="match status" value="2"/>
</dbReference>
<feature type="repeat" description="WD" evidence="8">
    <location>
        <begin position="271"/>
        <end position="307"/>
    </location>
</feature>
<keyword evidence="4 8" id="KW-0853">WD repeat</keyword>
<dbReference type="OrthoDB" id="4096at2759"/>
<evidence type="ECO:0000256" key="7">
    <source>
        <dbReference type="ARBA" id="ARBA00023242"/>
    </source>
</evidence>
<dbReference type="GO" id="GO:2000234">
    <property type="term" value="P:positive regulation of rRNA processing"/>
    <property type="evidence" value="ECO:0007669"/>
    <property type="project" value="TreeGrafter"/>
</dbReference>
<dbReference type="STRING" id="78915.A0A4V1IVL6"/>
<dbReference type="Pfam" id="PF23869">
    <property type="entry name" value="Beta-prop_WDR75_1st"/>
    <property type="match status" value="1"/>
</dbReference>
<dbReference type="Proteomes" id="UP000271241">
    <property type="component" value="Unassembled WGS sequence"/>
</dbReference>
<dbReference type="SMART" id="SM00320">
    <property type="entry name" value="WD40"/>
    <property type="match status" value="5"/>
</dbReference>
<keyword evidence="6" id="KW-0804">Transcription</keyword>
<keyword evidence="2" id="KW-0690">Ribosome biogenesis</keyword>
<name>A0A4V1IVL6_9FUNG</name>
<keyword evidence="11" id="KW-1185">Reference proteome</keyword>
<dbReference type="PROSITE" id="PS50082">
    <property type="entry name" value="WD_REPEATS_2"/>
    <property type="match status" value="2"/>
</dbReference>
<dbReference type="InterPro" id="IPR001680">
    <property type="entry name" value="WD40_rpt"/>
</dbReference>
<evidence type="ECO:0000256" key="3">
    <source>
        <dbReference type="ARBA" id="ARBA00022552"/>
    </source>
</evidence>
<dbReference type="GO" id="GO:0045943">
    <property type="term" value="P:positive regulation of transcription by RNA polymerase I"/>
    <property type="evidence" value="ECO:0007669"/>
    <property type="project" value="InterPro"/>
</dbReference>
<dbReference type="PANTHER" id="PTHR44215:SF1">
    <property type="entry name" value="WD REPEAT-CONTAINING PROTEIN 75"/>
    <property type="match status" value="1"/>
</dbReference>
<gene>
    <name evidence="10" type="ORF">THASP1DRAFT_33740</name>
</gene>
<dbReference type="GO" id="GO:0006364">
    <property type="term" value="P:rRNA processing"/>
    <property type="evidence" value="ECO:0007669"/>
    <property type="project" value="UniProtKB-KW"/>
</dbReference>
<feature type="compositionally biased region" description="Basic residues" evidence="9">
    <location>
        <begin position="9"/>
        <end position="20"/>
    </location>
</feature>
<evidence type="ECO:0000256" key="1">
    <source>
        <dbReference type="ARBA" id="ARBA00004604"/>
    </source>
</evidence>
<dbReference type="InterPro" id="IPR053826">
    <property type="entry name" value="WDR75"/>
</dbReference>
<protein>
    <submittedName>
        <fullName evidence="10">WD40-repeat-containing domain protein</fullName>
    </submittedName>
</protein>
<dbReference type="EMBL" id="KZ993690">
    <property type="protein sequence ID" value="RKP04489.1"/>
    <property type="molecule type" value="Genomic_DNA"/>
</dbReference>
<evidence type="ECO:0000256" key="8">
    <source>
        <dbReference type="PROSITE-ProRule" id="PRU00221"/>
    </source>
</evidence>
<proteinExistence type="predicted"/>
<comment type="subcellular location">
    <subcellularLocation>
        <location evidence="1">Nucleus</location>
        <location evidence="1">Nucleolus</location>
    </subcellularLocation>
</comment>
<evidence type="ECO:0000256" key="6">
    <source>
        <dbReference type="ARBA" id="ARBA00023163"/>
    </source>
</evidence>
<dbReference type="Gene3D" id="2.130.10.10">
    <property type="entry name" value="YVTN repeat-like/Quinoprotein amine dehydrogenase"/>
    <property type="match status" value="2"/>
</dbReference>
<evidence type="ECO:0000256" key="4">
    <source>
        <dbReference type="ARBA" id="ARBA00022574"/>
    </source>
</evidence>
<feature type="repeat" description="WD" evidence="8">
    <location>
        <begin position="91"/>
        <end position="133"/>
    </location>
</feature>
<evidence type="ECO:0000256" key="9">
    <source>
        <dbReference type="SAM" id="MobiDB-lite"/>
    </source>
</evidence>
<feature type="region of interest" description="Disordered" evidence="9">
    <location>
        <begin position="1"/>
        <end position="37"/>
    </location>
</feature>
<evidence type="ECO:0000313" key="11">
    <source>
        <dbReference type="Proteomes" id="UP000271241"/>
    </source>
</evidence>
<dbReference type="AlphaFoldDB" id="A0A4V1IVL6"/>